<evidence type="ECO:0000259" key="13">
    <source>
        <dbReference type="PROSITE" id="PS50893"/>
    </source>
</evidence>
<dbReference type="PROSITE" id="PS50893">
    <property type="entry name" value="ABC_TRANSPORTER_2"/>
    <property type="match status" value="1"/>
</dbReference>
<keyword evidence="2" id="KW-0813">Transport</keyword>
<dbReference type="KEGG" id="sve:SVEN_0514"/>
<dbReference type="PANTHER" id="PTHR24221:SF654">
    <property type="entry name" value="ATP-BINDING CASSETTE SUB-FAMILY B MEMBER 6"/>
    <property type="match status" value="1"/>
</dbReference>
<evidence type="ECO:0000313" key="15">
    <source>
        <dbReference type="EMBL" id="CCA53801.1"/>
    </source>
</evidence>
<dbReference type="GO" id="GO:0016887">
    <property type="term" value="F:ATP hydrolysis activity"/>
    <property type="evidence" value="ECO:0007669"/>
    <property type="project" value="InterPro"/>
</dbReference>
<evidence type="ECO:0000256" key="9">
    <source>
        <dbReference type="ARBA" id="ARBA00023136"/>
    </source>
</evidence>
<dbReference type="STRING" id="953739.SVEN_0514"/>
<dbReference type="GO" id="GO:0005524">
    <property type="term" value="F:ATP binding"/>
    <property type="evidence" value="ECO:0007669"/>
    <property type="project" value="UniProtKB-KW"/>
</dbReference>
<gene>
    <name evidence="15" type="ordered locus">SVEN_0514</name>
</gene>
<sequence>MATAEGLHSRADGREAVDDHGPENEPGGPAATSRQVLLRLLRPYRTSLVAVFVLQIVSSLAGLAPLVAVVELGRVLLVPGPVDHGAAWTAVWIGVAGLLVRVVLAAASGGIAHLVDGRLQLTLRRMLAQRLGKVPLGWFTRRSSGEINGVVQGDVDQLHHLIAHAPVEATSAVVVPVASLLYLAWVDWRLTLVALAPVLLGLLLQRMLQSEDRQREGRRMGEAMGRIGAASVEFVEGISVVKTFGGGGRAHQRYRKAADEFADFFLTYVAGAAGLASLAALVLSPPFVLLLVLAGGTALIAADAMPPTDLLPFPLLAVALTAPIAALGHGLDNVHAAERSAERIRAMLNVAPLPEPVTPAEPQGDRVEFRGVGFAYDTGRPVLRGIDLVLEPGTTTALVGPSGAGKSTLAQLVPRFSDPTSGSVLLGGADLRDIPGELLYRHVSFVLQDVRLLRTAIADNIALAVPDADRADVERAARAAGIDERIRAMPRGYDSVIGEDVGLSGGEAQRLSIARALLVDAPVLVLDEAMSFADAKTEAEVRAALATLVEGRTQLVIAHRLETVARADRIVVMEEGRIVESGSYRELMDMNGKFAAMWRAQHARAGRKKEIGR</sequence>
<dbReference type="GO" id="GO:0140359">
    <property type="term" value="F:ABC-type transporter activity"/>
    <property type="evidence" value="ECO:0007669"/>
    <property type="project" value="InterPro"/>
</dbReference>
<dbReference type="GO" id="GO:0005886">
    <property type="term" value="C:plasma membrane"/>
    <property type="evidence" value="ECO:0007669"/>
    <property type="project" value="UniProtKB-SubCell"/>
</dbReference>
<keyword evidence="8 12" id="KW-1133">Transmembrane helix</keyword>
<dbReference type="FunFam" id="3.40.50.300:FF:000221">
    <property type="entry name" value="Multidrug ABC transporter ATP-binding protein"/>
    <property type="match status" value="1"/>
</dbReference>
<feature type="transmembrane region" description="Helical" evidence="12">
    <location>
        <begin position="261"/>
        <end position="281"/>
    </location>
</feature>
<dbReference type="InterPro" id="IPR027417">
    <property type="entry name" value="P-loop_NTPase"/>
</dbReference>
<dbReference type="PATRIC" id="fig|953739.5.peg.6357"/>
<accession>F2R7A9</accession>
<keyword evidence="3" id="KW-1003">Cell membrane</keyword>
<dbReference type="SMART" id="SM00382">
    <property type="entry name" value="AAA"/>
    <property type="match status" value="1"/>
</dbReference>
<dbReference type="HOGENOM" id="CLU_000604_84_9_11"/>
<evidence type="ECO:0000313" key="16">
    <source>
        <dbReference type="Proteomes" id="UP000006854"/>
    </source>
</evidence>
<feature type="region of interest" description="Disordered" evidence="11">
    <location>
        <begin position="1"/>
        <end position="31"/>
    </location>
</feature>
<keyword evidence="16" id="KW-1185">Reference proteome</keyword>
<evidence type="ECO:0000256" key="11">
    <source>
        <dbReference type="SAM" id="MobiDB-lite"/>
    </source>
</evidence>
<keyword evidence="4" id="KW-0997">Cell inner membrane</keyword>
<dbReference type="SUPFAM" id="SSF52540">
    <property type="entry name" value="P-loop containing nucleoside triphosphate hydrolases"/>
    <property type="match status" value="1"/>
</dbReference>
<name>F2R7A9_STRVP</name>
<feature type="transmembrane region" description="Helical" evidence="12">
    <location>
        <begin position="90"/>
        <end position="115"/>
    </location>
</feature>
<dbReference type="SUPFAM" id="SSF90123">
    <property type="entry name" value="ABC transporter transmembrane region"/>
    <property type="match status" value="1"/>
</dbReference>
<dbReference type="InterPro" id="IPR011527">
    <property type="entry name" value="ABC1_TM_dom"/>
</dbReference>
<comment type="subcellular location">
    <subcellularLocation>
        <location evidence="1">Cell inner membrane</location>
        <topology evidence="1">Multi-pass membrane protein</topology>
    </subcellularLocation>
</comment>
<evidence type="ECO:0000256" key="6">
    <source>
        <dbReference type="ARBA" id="ARBA00022741"/>
    </source>
</evidence>
<dbReference type="InterPro" id="IPR036640">
    <property type="entry name" value="ABC1_TM_sf"/>
</dbReference>
<dbReference type="OrthoDB" id="9806127at2"/>
<keyword evidence="9 12" id="KW-0472">Membrane</keyword>
<dbReference type="Pfam" id="PF00664">
    <property type="entry name" value="ABC_membrane"/>
    <property type="match status" value="1"/>
</dbReference>
<dbReference type="PROSITE" id="PS50929">
    <property type="entry name" value="ABC_TM1F"/>
    <property type="match status" value="1"/>
</dbReference>
<comment type="similarity">
    <text evidence="10">Belongs to the ABC transporter superfamily. Siderophore-Fe(3+) uptake transporter (SIUT) (TC 3.A.1.21) family.</text>
</comment>
<dbReference type="GO" id="GO:0034040">
    <property type="term" value="F:ATPase-coupled lipid transmembrane transporter activity"/>
    <property type="evidence" value="ECO:0007669"/>
    <property type="project" value="TreeGrafter"/>
</dbReference>
<keyword evidence="5 12" id="KW-0812">Transmembrane</keyword>
<dbReference type="EMBL" id="FR845719">
    <property type="protein sequence ID" value="CCA53801.1"/>
    <property type="molecule type" value="Genomic_DNA"/>
</dbReference>
<feature type="domain" description="ABC transmembrane type-1" evidence="14">
    <location>
        <begin position="49"/>
        <end position="336"/>
    </location>
</feature>
<evidence type="ECO:0000256" key="8">
    <source>
        <dbReference type="ARBA" id="ARBA00022989"/>
    </source>
</evidence>
<dbReference type="Proteomes" id="UP000006854">
    <property type="component" value="Chromosome"/>
</dbReference>
<dbReference type="PANTHER" id="PTHR24221">
    <property type="entry name" value="ATP-BINDING CASSETTE SUB-FAMILY B"/>
    <property type="match status" value="1"/>
</dbReference>
<evidence type="ECO:0000256" key="1">
    <source>
        <dbReference type="ARBA" id="ARBA00004429"/>
    </source>
</evidence>
<evidence type="ECO:0000256" key="4">
    <source>
        <dbReference type="ARBA" id="ARBA00022519"/>
    </source>
</evidence>
<proteinExistence type="inferred from homology"/>
<evidence type="ECO:0000256" key="12">
    <source>
        <dbReference type="SAM" id="Phobius"/>
    </source>
</evidence>
<dbReference type="RefSeq" id="WP_015031720.1">
    <property type="nucleotide sequence ID" value="NC_018750.1"/>
</dbReference>
<feature type="compositionally biased region" description="Basic and acidic residues" evidence="11">
    <location>
        <begin position="7"/>
        <end position="23"/>
    </location>
</feature>
<evidence type="ECO:0000256" key="5">
    <source>
        <dbReference type="ARBA" id="ARBA00022692"/>
    </source>
</evidence>
<dbReference type="Gene3D" id="1.20.1560.10">
    <property type="entry name" value="ABC transporter type 1, transmembrane domain"/>
    <property type="match status" value="1"/>
</dbReference>
<dbReference type="Pfam" id="PF00005">
    <property type="entry name" value="ABC_tran"/>
    <property type="match status" value="1"/>
</dbReference>
<dbReference type="eggNOG" id="COG1132">
    <property type="taxonomic scope" value="Bacteria"/>
</dbReference>
<dbReference type="GeneID" id="51861110"/>
<evidence type="ECO:0000256" key="10">
    <source>
        <dbReference type="ARBA" id="ARBA00023455"/>
    </source>
</evidence>
<keyword evidence="6" id="KW-0547">Nucleotide-binding</keyword>
<evidence type="ECO:0000256" key="7">
    <source>
        <dbReference type="ARBA" id="ARBA00022840"/>
    </source>
</evidence>
<evidence type="ECO:0000259" key="14">
    <source>
        <dbReference type="PROSITE" id="PS50929"/>
    </source>
</evidence>
<dbReference type="Gene3D" id="3.40.50.300">
    <property type="entry name" value="P-loop containing nucleotide triphosphate hydrolases"/>
    <property type="match status" value="1"/>
</dbReference>
<dbReference type="InterPro" id="IPR003593">
    <property type="entry name" value="AAA+_ATPase"/>
</dbReference>
<dbReference type="PROSITE" id="PS00211">
    <property type="entry name" value="ABC_TRANSPORTER_1"/>
    <property type="match status" value="1"/>
</dbReference>
<organism evidence="15 16">
    <name type="scientific">Streptomyces venezuelae (strain ATCC 10712 / CBS 650.69 / DSM 40230 / JCM 4526 / NBRC 13096 / PD 04745)</name>
    <dbReference type="NCBI Taxonomy" id="953739"/>
    <lineage>
        <taxon>Bacteria</taxon>
        <taxon>Bacillati</taxon>
        <taxon>Actinomycetota</taxon>
        <taxon>Actinomycetes</taxon>
        <taxon>Kitasatosporales</taxon>
        <taxon>Streptomycetaceae</taxon>
        <taxon>Streptomyces</taxon>
    </lineage>
</organism>
<dbReference type="AlphaFoldDB" id="F2R7A9"/>
<dbReference type="InterPro" id="IPR017871">
    <property type="entry name" value="ABC_transporter-like_CS"/>
</dbReference>
<protein>
    <submittedName>
        <fullName evidence="15">Transport ATP-binding protein CydC</fullName>
    </submittedName>
</protein>
<feature type="domain" description="ABC transporter" evidence="13">
    <location>
        <begin position="367"/>
        <end position="600"/>
    </location>
</feature>
<reference evidence="15 16" key="1">
    <citation type="journal article" date="2011" name="BMC Genomics">
        <title>Genome-wide analysis of the role of GlnR in Streptomyces venezuelae provides new insights into global nitrogen regulation in actinomycetes.</title>
        <authorList>
            <person name="Pullan S.T."/>
            <person name="Bibb M.J."/>
            <person name="Merrick M."/>
        </authorList>
    </citation>
    <scope>NUCLEOTIDE SEQUENCE [LARGE SCALE GENOMIC DNA]</scope>
    <source>
        <strain evidence="15">ATCC 10712</strain>
    </source>
</reference>
<dbReference type="InterPro" id="IPR039421">
    <property type="entry name" value="Type_1_exporter"/>
</dbReference>
<feature type="transmembrane region" description="Helical" evidence="12">
    <location>
        <begin position="48"/>
        <end position="70"/>
    </location>
</feature>
<evidence type="ECO:0000256" key="2">
    <source>
        <dbReference type="ARBA" id="ARBA00022448"/>
    </source>
</evidence>
<evidence type="ECO:0000256" key="3">
    <source>
        <dbReference type="ARBA" id="ARBA00022475"/>
    </source>
</evidence>
<keyword evidence="7 15" id="KW-0067">ATP-binding</keyword>
<dbReference type="InterPro" id="IPR003439">
    <property type="entry name" value="ABC_transporter-like_ATP-bd"/>
</dbReference>